<keyword evidence="9" id="KW-0449">Lipoprotein</keyword>
<evidence type="ECO:0000313" key="10">
    <source>
        <dbReference type="Proteomes" id="UP000095228"/>
    </source>
</evidence>
<evidence type="ECO:0000256" key="2">
    <source>
        <dbReference type="ARBA" id="ARBA00022475"/>
    </source>
</evidence>
<keyword evidence="10" id="KW-1185">Reference proteome</keyword>
<proteinExistence type="predicted"/>
<dbReference type="Pfam" id="PF12704">
    <property type="entry name" value="MacB_PCD"/>
    <property type="match status" value="1"/>
</dbReference>
<sequence>MILNLIYRSLRQHALSTLVTAGSIALAAGLLLTVWVVKTQSQSVFAATNSGFDAVLGARGSKLQLVLNAIFHLEASPGNLAAADYEGIRRHPAIKTAIPIAVGDNYEGWRIVGTLPALFAVEYRPGRNYAVAPGGKLFAEGTREAVVGAYAAKQLGWKAGDTFQPYHGLAFDPKAQHEETYTITAILEPTGTPVDRVIWIPLAGVQTMGGHDARAANDVSAVLIQLRAPTAGLMLDMMINKQGNKMTFAYPIGAIVADLFNKISWVDQVLTLLAWVVAAVASASVLVSIYNSMSARQRDIAILRALGARRRTVFGAVVGEAAVIGLLGAVAGFAVFAAFAAVVAGIIQAQTGVVLEPLKWNPIFWWGPATFVGLCALGGLVPAIKAYRVPVAETIAPVS</sequence>
<organism evidence="9 10">
    <name type="scientific">Lacunisphaera limnophila</name>
    <dbReference type="NCBI Taxonomy" id="1838286"/>
    <lineage>
        <taxon>Bacteria</taxon>
        <taxon>Pseudomonadati</taxon>
        <taxon>Verrucomicrobiota</taxon>
        <taxon>Opitutia</taxon>
        <taxon>Opitutales</taxon>
        <taxon>Opitutaceae</taxon>
        <taxon>Lacunisphaera</taxon>
    </lineage>
</organism>
<dbReference type="GO" id="GO:0005886">
    <property type="term" value="C:plasma membrane"/>
    <property type="evidence" value="ECO:0007669"/>
    <property type="project" value="UniProtKB-SubCell"/>
</dbReference>
<feature type="transmembrane region" description="Helical" evidence="6">
    <location>
        <begin position="313"/>
        <end position="343"/>
    </location>
</feature>
<keyword evidence="2" id="KW-1003">Cell membrane</keyword>
<feature type="transmembrane region" description="Helical" evidence="6">
    <location>
        <begin position="363"/>
        <end position="384"/>
    </location>
</feature>
<feature type="domain" description="MacB-like periplasmic core" evidence="8">
    <location>
        <begin position="24"/>
        <end position="229"/>
    </location>
</feature>
<dbReference type="AlphaFoldDB" id="A0A1D8ASI3"/>
<protein>
    <submittedName>
        <fullName evidence="9">Outer membrane-specific lipoprotein transporter subunit LolE</fullName>
    </submittedName>
</protein>
<evidence type="ECO:0000256" key="4">
    <source>
        <dbReference type="ARBA" id="ARBA00022989"/>
    </source>
</evidence>
<comment type="subcellular location">
    <subcellularLocation>
        <location evidence="1">Cell membrane</location>
        <topology evidence="1">Multi-pass membrane protein</topology>
    </subcellularLocation>
</comment>
<evidence type="ECO:0000259" key="8">
    <source>
        <dbReference type="Pfam" id="PF12704"/>
    </source>
</evidence>
<evidence type="ECO:0000256" key="6">
    <source>
        <dbReference type="SAM" id="Phobius"/>
    </source>
</evidence>
<dbReference type="InterPro" id="IPR025857">
    <property type="entry name" value="MacB_PCD"/>
</dbReference>
<dbReference type="Proteomes" id="UP000095228">
    <property type="component" value="Chromosome"/>
</dbReference>
<feature type="transmembrane region" description="Helical" evidence="6">
    <location>
        <begin position="14"/>
        <end position="37"/>
    </location>
</feature>
<feature type="transmembrane region" description="Helical" evidence="6">
    <location>
        <begin position="247"/>
        <end position="266"/>
    </location>
</feature>
<evidence type="ECO:0000256" key="1">
    <source>
        <dbReference type="ARBA" id="ARBA00004651"/>
    </source>
</evidence>
<evidence type="ECO:0000256" key="5">
    <source>
        <dbReference type="ARBA" id="ARBA00023136"/>
    </source>
</evidence>
<evidence type="ECO:0000259" key="7">
    <source>
        <dbReference type="Pfam" id="PF02687"/>
    </source>
</evidence>
<dbReference type="OrthoDB" id="9784014at2"/>
<gene>
    <name evidence="9" type="ORF">Verru16b_00897</name>
</gene>
<dbReference type="RefSeq" id="WP_069961160.1">
    <property type="nucleotide sequence ID" value="NZ_CP016094.1"/>
</dbReference>
<dbReference type="PANTHER" id="PTHR43738:SF2">
    <property type="entry name" value="ABC TRANSPORTER PERMEASE"/>
    <property type="match status" value="1"/>
</dbReference>
<dbReference type="InterPro" id="IPR003838">
    <property type="entry name" value="ABC3_permease_C"/>
</dbReference>
<dbReference type="Pfam" id="PF02687">
    <property type="entry name" value="FtsX"/>
    <property type="match status" value="1"/>
</dbReference>
<dbReference type="InterPro" id="IPR051125">
    <property type="entry name" value="ABC-4/HrtB_transporter"/>
</dbReference>
<dbReference type="PANTHER" id="PTHR43738">
    <property type="entry name" value="ABC TRANSPORTER, MEMBRANE PROTEIN"/>
    <property type="match status" value="1"/>
</dbReference>
<name>A0A1D8ASI3_9BACT</name>
<accession>A0A1D8ASI3</accession>
<feature type="transmembrane region" description="Helical" evidence="6">
    <location>
        <begin position="272"/>
        <end position="292"/>
    </location>
</feature>
<keyword evidence="3 6" id="KW-0812">Transmembrane</keyword>
<dbReference type="KEGG" id="obg:Verru16b_00897"/>
<dbReference type="EMBL" id="CP016094">
    <property type="protein sequence ID" value="AOS43839.1"/>
    <property type="molecule type" value="Genomic_DNA"/>
</dbReference>
<dbReference type="STRING" id="1838286.Verru16b_00897"/>
<keyword evidence="4 6" id="KW-1133">Transmembrane helix</keyword>
<evidence type="ECO:0000256" key="3">
    <source>
        <dbReference type="ARBA" id="ARBA00022692"/>
    </source>
</evidence>
<keyword evidence="5 6" id="KW-0472">Membrane</keyword>
<evidence type="ECO:0000313" key="9">
    <source>
        <dbReference type="EMBL" id="AOS43839.1"/>
    </source>
</evidence>
<reference evidence="9 10" key="1">
    <citation type="submission" date="2016-06" db="EMBL/GenBank/DDBJ databases">
        <title>Three novel species with peptidoglycan cell walls form the new genus Lacunisphaera gen. nov. in the family Opitutaceae of the verrucomicrobial subdivision 4.</title>
        <authorList>
            <person name="Rast P."/>
            <person name="Gloeckner I."/>
            <person name="Jogler M."/>
            <person name="Boedeker C."/>
            <person name="Jeske O."/>
            <person name="Wiegand S."/>
            <person name="Reinhardt R."/>
            <person name="Schumann P."/>
            <person name="Rohde M."/>
            <person name="Spring S."/>
            <person name="Gloeckner F.O."/>
            <person name="Jogler C."/>
        </authorList>
    </citation>
    <scope>NUCLEOTIDE SEQUENCE [LARGE SCALE GENOMIC DNA]</scope>
    <source>
        <strain evidence="9 10">IG16b</strain>
    </source>
</reference>
<feature type="domain" description="ABC3 transporter permease C-terminal" evidence="7">
    <location>
        <begin position="272"/>
        <end position="389"/>
    </location>
</feature>